<dbReference type="EMBL" id="WUUT01000004">
    <property type="protein sequence ID" value="MXR52304.1"/>
    <property type="molecule type" value="Genomic_DNA"/>
</dbReference>
<evidence type="ECO:0000313" key="1">
    <source>
        <dbReference type="EMBL" id="MXR52304.1"/>
    </source>
</evidence>
<dbReference type="InterPro" id="IPR058715">
    <property type="entry name" value="PDDEXK_nuclease-rel"/>
</dbReference>
<dbReference type="AlphaFoldDB" id="A0A6B0T2K7"/>
<evidence type="ECO:0000313" key="2">
    <source>
        <dbReference type="Proteomes" id="UP000466535"/>
    </source>
</evidence>
<name>A0A6B0T2K7_9EURY</name>
<proteinExistence type="predicted"/>
<dbReference type="Proteomes" id="UP000466535">
    <property type="component" value="Unassembled WGS sequence"/>
</dbReference>
<dbReference type="RefSeq" id="WP_368278381.1">
    <property type="nucleotide sequence ID" value="NZ_WUUT01000004.1"/>
</dbReference>
<gene>
    <name evidence="1" type="ORF">GRX03_11910</name>
</gene>
<protein>
    <submittedName>
        <fullName evidence="1">Uncharacterized protein</fullName>
    </submittedName>
</protein>
<accession>A0A6B0T2K7</accession>
<keyword evidence="2" id="KW-1185">Reference proteome</keyword>
<dbReference type="Pfam" id="PF25941">
    <property type="entry name" value="PDDEXK_16"/>
    <property type="match status" value="1"/>
</dbReference>
<comment type="caution">
    <text evidence="1">The sequence shown here is derived from an EMBL/GenBank/DDBJ whole genome shotgun (WGS) entry which is preliminary data.</text>
</comment>
<reference evidence="1 2" key="1">
    <citation type="submission" date="2019-12" db="EMBL/GenBank/DDBJ databases">
        <title>Isolation and characterization of three novel carbon monoxide-oxidizing members of Halobacteria from salione crusts and soils.</title>
        <authorList>
            <person name="Myers M.R."/>
            <person name="King G.M."/>
        </authorList>
    </citation>
    <scope>NUCLEOTIDE SEQUENCE [LARGE SCALE GENOMIC DNA]</scope>
    <source>
        <strain evidence="1 2">WSH3</strain>
    </source>
</reference>
<organism evidence="1 2">
    <name type="scientific">Halovenus carboxidivorans</name>
    <dbReference type="NCBI Taxonomy" id="2692199"/>
    <lineage>
        <taxon>Archaea</taxon>
        <taxon>Methanobacteriati</taxon>
        <taxon>Methanobacteriota</taxon>
        <taxon>Stenosarchaea group</taxon>
        <taxon>Halobacteria</taxon>
        <taxon>Halobacteriales</taxon>
        <taxon>Haloarculaceae</taxon>
        <taxon>Halovenus</taxon>
    </lineage>
</organism>
<sequence>MSLDSLHPKRTGSSVEAAVIEREPALAPVDDREAEWHDAETVEVLAPRPNRPLGGVCLVEPETPVEIKGCIPEQSNGDGQTPGRWYIKRVSHDQLVDAGAFYYLTVYAPLPETPLIASMVVPAATVGDLLDGSWYDNGRREVAKLGWPRIFDREVVRRD</sequence>